<feature type="transmembrane region" description="Helical" evidence="6">
    <location>
        <begin position="12"/>
        <end position="28"/>
    </location>
</feature>
<feature type="domain" description="Acyltransferase 3" evidence="7">
    <location>
        <begin position="9"/>
        <end position="322"/>
    </location>
</feature>
<proteinExistence type="predicted"/>
<evidence type="ECO:0000313" key="9">
    <source>
        <dbReference type="EMBL" id="MCZ3373643.1"/>
    </source>
</evidence>
<comment type="caution">
    <text evidence="8">The sequence shown here is derived from an EMBL/GenBank/DDBJ whole genome shotgun (WGS) entry which is preliminary data.</text>
</comment>
<keyword evidence="5 6" id="KW-0472">Membrane</keyword>
<protein>
    <submittedName>
        <fullName evidence="8">Acyltransferase</fullName>
    </submittedName>
</protein>
<dbReference type="AlphaFoldDB" id="A0A9E5A1P9"/>
<keyword evidence="3 6" id="KW-0812">Transmembrane</keyword>
<evidence type="ECO:0000313" key="10">
    <source>
        <dbReference type="Proteomes" id="UP001068021"/>
    </source>
</evidence>
<name>A0A9E5A1P9_9EURY</name>
<dbReference type="GO" id="GO:0009246">
    <property type="term" value="P:enterobacterial common antigen biosynthetic process"/>
    <property type="evidence" value="ECO:0007669"/>
    <property type="project" value="TreeGrafter"/>
</dbReference>
<evidence type="ECO:0000256" key="5">
    <source>
        <dbReference type="ARBA" id="ARBA00023136"/>
    </source>
</evidence>
<feature type="transmembrane region" description="Helical" evidence="6">
    <location>
        <begin position="176"/>
        <end position="196"/>
    </location>
</feature>
<evidence type="ECO:0000256" key="4">
    <source>
        <dbReference type="ARBA" id="ARBA00022989"/>
    </source>
</evidence>
<reference evidence="8" key="1">
    <citation type="submission" date="2022-12" db="EMBL/GenBank/DDBJ databases">
        <title>Reclassification of two methanogenic archaea species isolated from the Kolyma lowland permafrost.</title>
        <authorList>
            <person name="Trubitsyn V.E."/>
            <person name="Rivkina E.M."/>
            <person name="Shcherbakova V.A."/>
        </authorList>
    </citation>
    <scope>NUCLEOTIDE SEQUENCE</scope>
    <source>
        <strain evidence="8">M2</strain>
        <strain evidence="9">MK4</strain>
    </source>
</reference>
<feature type="transmembrane region" description="Helical" evidence="6">
    <location>
        <begin position="149"/>
        <end position="170"/>
    </location>
</feature>
<dbReference type="GO" id="GO:0016413">
    <property type="term" value="F:O-acetyltransferase activity"/>
    <property type="evidence" value="ECO:0007669"/>
    <property type="project" value="TreeGrafter"/>
</dbReference>
<dbReference type="InterPro" id="IPR002656">
    <property type="entry name" value="Acyl_transf_3_dom"/>
</dbReference>
<feature type="transmembrane region" description="Helical" evidence="6">
    <location>
        <begin position="122"/>
        <end position="142"/>
    </location>
</feature>
<feature type="transmembrane region" description="Helical" evidence="6">
    <location>
        <begin position="40"/>
        <end position="60"/>
    </location>
</feature>
<comment type="subcellular location">
    <subcellularLocation>
        <location evidence="1">Cell membrane</location>
        <topology evidence="1">Multi-pass membrane protein</topology>
    </subcellularLocation>
</comment>
<keyword evidence="8" id="KW-0012">Acyltransferase</keyword>
<dbReference type="EMBL" id="JAPVES010000030">
    <property type="protein sequence ID" value="MCZ3373643.1"/>
    <property type="molecule type" value="Genomic_DNA"/>
</dbReference>
<keyword evidence="10" id="KW-1185">Reference proteome</keyword>
<dbReference type="RefSeq" id="WP_048082466.1">
    <property type="nucleotide sequence ID" value="NZ_JAPVER010000020.1"/>
</dbReference>
<evidence type="ECO:0000256" key="6">
    <source>
        <dbReference type="SAM" id="Phobius"/>
    </source>
</evidence>
<dbReference type="GO" id="GO:0005886">
    <property type="term" value="C:plasma membrane"/>
    <property type="evidence" value="ECO:0007669"/>
    <property type="project" value="UniProtKB-SubCell"/>
</dbReference>
<evidence type="ECO:0000256" key="1">
    <source>
        <dbReference type="ARBA" id="ARBA00004651"/>
    </source>
</evidence>
<keyword evidence="8" id="KW-0808">Transferase</keyword>
<feature type="transmembrane region" description="Helical" evidence="6">
    <location>
        <begin position="284"/>
        <end position="303"/>
    </location>
</feature>
<sequence>MNESRHYLQIDILKALAIISVIVIHTIPPNMVKHPVSIFLIYQAVPVFFVLMAVNALMSFKRRNYTILSSIYPNYLKSRFERIVYPLIVVWILSLVIAVLLNKEIYIGTMTLIGYMPLSGPGNYFISILLQFVLLFPILYWLYKYNPKYVLIAGFILNFAFEVLATQTPVLGNNSYWYRACILRYLFLIVLGMWLVDNFEPAHLKSLIKRKNLLIGLVVSILYITGVSIFSLKFPYFQGSWQPQTVLSFFYPLFLCALGIKYLPSVSNRVWNSFRVVGKASYHIFLVQMLFFVSGLQLIIFDLNLQNVLLIKILVVSIINVLILVGLGLLFYYMDSKIAFVFNHCFSGTYNLYKTGLLFYNRKLRG</sequence>
<dbReference type="Proteomes" id="UP001074446">
    <property type="component" value="Unassembled WGS sequence"/>
</dbReference>
<dbReference type="PANTHER" id="PTHR40074:SF2">
    <property type="entry name" value="O-ACETYLTRANSFERASE WECH"/>
    <property type="match status" value="1"/>
</dbReference>
<feature type="transmembrane region" description="Helical" evidence="6">
    <location>
        <begin position="244"/>
        <end position="263"/>
    </location>
</feature>
<dbReference type="Pfam" id="PF01757">
    <property type="entry name" value="Acyl_transf_3"/>
    <property type="match status" value="1"/>
</dbReference>
<dbReference type="EMBL" id="JAPVER010000020">
    <property type="protein sequence ID" value="MCZ3367209.1"/>
    <property type="molecule type" value="Genomic_DNA"/>
</dbReference>
<keyword evidence="4 6" id="KW-1133">Transmembrane helix</keyword>
<evidence type="ECO:0000256" key="3">
    <source>
        <dbReference type="ARBA" id="ARBA00022692"/>
    </source>
</evidence>
<keyword evidence="2" id="KW-1003">Cell membrane</keyword>
<organism evidence="8 10">
    <name type="scientific">Methanobacterium veterum</name>
    <dbReference type="NCBI Taxonomy" id="408577"/>
    <lineage>
        <taxon>Archaea</taxon>
        <taxon>Methanobacteriati</taxon>
        <taxon>Methanobacteriota</taxon>
        <taxon>Methanomada group</taxon>
        <taxon>Methanobacteria</taxon>
        <taxon>Methanobacteriales</taxon>
        <taxon>Methanobacteriaceae</taxon>
        <taxon>Methanobacterium</taxon>
    </lineage>
</organism>
<gene>
    <name evidence="9" type="ORF">O3H35_13420</name>
    <name evidence="8" type="ORF">O3H54_15070</name>
</gene>
<dbReference type="Proteomes" id="UP001068021">
    <property type="component" value="Unassembled WGS sequence"/>
</dbReference>
<evidence type="ECO:0000256" key="2">
    <source>
        <dbReference type="ARBA" id="ARBA00022475"/>
    </source>
</evidence>
<feature type="transmembrane region" description="Helical" evidence="6">
    <location>
        <begin position="83"/>
        <end position="102"/>
    </location>
</feature>
<evidence type="ECO:0000259" key="7">
    <source>
        <dbReference type="Pfam" id="PF01757"/>
    </source>
</evidence>
<evidence type="ECO:0000313" key="8">
    <source>
        <dbReference type="EMBL" id="MCZ3367209.1"/>
    </source>
</evidence>
<accession>A0A9E5A1P9</accession>
<feature type="transmembrane region" description="Helical" evidence="6">
    <location>
        <begin position="212"/>
        <end position="232"/>
    </location>
</feature>
<dbReference type="PANTHER" id="PTHR40074">
    <property type="entry name" value="O-ACETYLTRANSFERASE WECH"/>
    <property type="match status" value="1"/>
</dbReference>
<feature type="transmembrane region" description="Helical" evidence="6">
    <location>
        <begin position="309"/>
        <end position="333"/>
    </location>
</feature>